<feature type="domain" description="CxC1-like cysteine cluster associated with KDZ transposases" evidence="1">
    <location>
        <begin position="405"/>
        <end position="470"/>
    </location>
</feature>
<gene>
    <name evidence="2" type="ORF">PCASD_20016</name>
</gene>
<reference evidence="2 3" key="1">
    <citation type="submission" date="2017-11" db="EMBL/GenBank/DDBJ databases">
        <title>De novo assembly and phasing of dikaryotic genomes from two isolates of Puccinia coronata f. sp. avenae, the causal agent of oat crown rust.</title>
        <authorList>
            <person name="Miller M.E."/>
            <person name="Zhang Y."/>
            <person name="Omidvar V."/>
            <person name="Sperschneider J."/>
            <person name="Schwessinger B."/>
            <person name="Raley C."/>
            <person name="Palmer J.M."/>
            <person name="Garnica D."/>
            <person name="Upadhyaya N."/>
            <person name="Rathjen J."/>
            <person name="Taylor J.M."/>
            <person name="Park R.F."/>
            <person name="Dodds P.N."/>
            <person name="Hirsch C.D."/>
            <person name="Kianian S.F."/>
            <person name="Figueroa M."/>
        </authorList>
    </citation>
    <scope>NUCLEOTIDE SEQUENCE [LARGE SCALE GENOMIC DNA]</scope>
    <source>
        <strain evidence="2">12SD80</strain>
    </source>
</reference>
<name>A0A2N5TAL2_9BASI</name>
<dbReference type="Pfam" id="PF18802">
    <property type="entry name" value="CxC1"/>
    <property type="match status" value="1"/>
</dbReference>
<comment type="caution">
    <text evidence="2">The sequence shown here is derived from an EMBL/GenBank/DDBJ whole genome shotgun (WGS) entry which is preliminary data.</text>
</comment>
<evidence type="ECO:0000259" key="1">
    <source>
        <dbReference type="Pfam" id="PF18802"/>
    </source>
</evidence>
<organism evidence="2 3">
    <name type="scientific">Puccinia coronata f. sp. avenae</name>
    <dbReference type="NCBI Taxonomy" id="200324"/>
    <lineage>
        <taxon>Eukaryota</taxon>
        <taxon>Fungi</taxon>
        <taxon>Dikarya</taxon>
        <taxon>Basidiomycota</taxon>
        <taxon>Pucciniomycotina</taxon>
        <taxon>Pucciniomycetes</taxon>
        <taxon>Pucciniales</taxon>
        <taxon>Pucciniaceae</taxon>
        <taxon>Puccinia</taxon>
    </lineage>
</organism>
<proteinExistence type="predicted"/>
<evidence type="ECO:0000313" key="3">
    <source>
        <dbReference type="Proteomes" id="UP000235392"/>
    </source>
</evidence>
<dbReference type="Proteomes" id="UP000235392">
    <property type="component" value="Unassembled WGS sequence"/>
</dbReference>
<sequence>MGPSSPSSRKCLVRSVSRIEPAGHEQTSELAQSVWMIEPGDPRSTLDGSSSLLSGPSNLLSGPSNLLAGPSKLLAGPSSLLAGPSSQLAGSSSLLAGSSSLLADSSILLAVPSRLLGLPGEQVTLQAELAQPASRYLLAEQINLLAKQVPARRADRPAGHAGICSPNRSTRWPSRYLLAPAGQTAGRACTAVPARRAGHLLAKLVKLYLLGKQVTLLAELVQLHLLGYLLCQQCDLLAEQVQLYHLGPQGDLLAKQVQLYQLGQQLTCLPSRYSCTRSARIYLLGQKVTLLAELVQPVPARRHRRAAAPVKTPLIAGSGLPQVIAIQTRSGPTELHQFPLHPPTQIHNLHKTPQMTTLYEESNRTLAQIQSLYQTLKQNQKQSNWSDLFKSLFPVYTHLKRITNNWTSRDAWDDRSLEVCNCQDPNPVVRQVDLIDLFGQKHVLFGFCRCVPDPVQLLAHGYLHHRAALAKTLWKRPWDHCVLRTALRHKTSGVLRTLWRKCVVGTLLVKRRQDTFVKKGVSCLNHCPECTNRGSLHSNRHLDGFFLLPHIPSGHLTTKRPRGHAGRSSSSPHAQCWHAGLTRLSDHHLRGAEGKEQNLFPSHAAHPKRRPDAPQSFRPTLIRIGGVPLHVFPTLLPLQMQVSARTASDACVDNLLVVGKDTWDSSTIAAMGKHFTIGADDDLHHFLSLKITRDLENRLVYLCQSHYIKELRERFCPDHYFRVATPSSSAFKDLRRRVPDEQTSLHCKKICFNCHQ</sequence>
<dbReference type="AlphaFoldDB" id="A0A2N5TAL2"/>
<protein>
    <recommendedName>
        <fullName evidence="1">CxC1-like cysteine cluster associated with KDZ transposases domain-containing protein</fullName>
    </recommendedName>
</protein>
<dbReference type="PANTHER" id="PTHR33096:SF1">
    <property type="entry name" value="CXC1-LIKE CYSTEINE CLUSTER ASSOCIATED WITH KDZ TRANSPOSASES DOMAIN-CONTAINING PROTEIN"/>
    <property type="match status" value="1"/>
</dbReference>
<dbReference type="PANTHER" id="PTHR33096">
    <property type="entry name" value="CXC2 DOMAIN-CONTAINING PROTEIN"/>
    <property type="match status" value="1"/>
</dbReference>
<accession>A0A2N5TAL2</accession>
<dbReference type="InterPro" id="IPR041320">
    <property type="entry name" value="CxC1"/>
</dbReference>
<dbReference type="EMBL" id="PGCI01000661">
    <property type="protein sequence ID" value="PLW22521.1"/>
    <property type="molecule type" value="Genomic_DNA"/>
</dbReference>
<evidence type="ECO:0000313" key="2">
    <source>
        <dbReference type="EMBL" id="PLW22521.1"/>
    </source>
</evidence>